<dbReference type="InterPro" id="IPR001387">
    <property type="entry name" value="Cro/C1-type_HTH"/>
</dbReference>
<dbReference type="Proteomes" id="UP000003586">
    <property type="component" value="Chromosome"/>
</dbReference>
<dbReference type="HOGENOM" id="CLU_147365_1_0_10"/>
<feature type="coiled-coil region" evidence="1">
    <location>
        <begin position="106"/>
        <end position="140"/>
    </location>
</feature>
<dbReference type="Gene3D" id="1.10.260.40">
    <property type="entry name" value="lambda repressor-like DNA-binding domains"/>
    <property type="match status" value="1"/>
</dbReference>
<dbReference type="GO" id="GO:0003677">
    <property type="term" value="F:DNA binding"/>
    <property type="evidence" value="ECO:0007669"/>
    <property type="project" value="InterPro"/>
</dbReference>
<dbReference type="PROSITE" id="PS50943">
    <property type="entry name" value="HTH_CROC1"/>
    <property type="match status" value="1"/>
</dbReference>
<evidence type="ECO:0000259" key="2">
    <source>
        <dbReference type="PROSITE" id="PS50943"/>
    </source>
</evidence>
<name>W0EVJ3_9BACT</name>
<accession>W0EVJ3</accession>
<sequence length="143" mass="16676">MEKTIHQGRNVKRFREMLGIKQEALALDLGDDWNQRKISLLEQKEEIEEPLLKQIADLLKVPVEAIKNFDEEQAVNIIANTFHDSAVANTFTENSQANFHCTFNPIDKWAEEIAENRKLYERLLQAEKEKMELLQKLLEKVGK</sequence>
<feature type="domain" description="HTH cro/C1-type" evidence="2">
    <location>
        <begin position="11"/>
        <end position="66"/>
    </location>
</feature>
<dbReference type="CDD" id="cd00093">
    <property type="entry name" value="HTH_XRE"/>
    <property type="match status" value="1"/>
</dbReference>
<proteinExistence type="predicted"/>
<dbReference type="EMBL" id="CP007035">
    <property type="protein sequence ID" value="AHF14825.1"/>
    <property type="molecule type" value="Genomic_DNA"/>
</dbReference>
<dbReference type="OrthoDB" id="674774at2"/>
<protein>
    <submittedName>
        <fullName evidence="3">Transcriptional regulator</fullName>
    </submittedName>
</protein>
<dbReference type="eggNOG" id="COG1476">
    <property type="taxonomic scope" value="Bacteria"/>
</dbReference>
<dbReference type="SUPFAM" id="SSF47413">
    <property type="entry name" value="lambda repressor-like DNA-binding domains"/>
    <property type="match status" value="1"/>
</dbReference>
<dbReference type="KEGG" id="nso:NIASO_05900"/>
<evidence type="ECO:0000313" key="3">
    <source>
        <dbReference type="EMBL" id="AHF14825.1"/>
    </source>
</evidence>
<reference evidence="3 4" key="1">
    <citation type="submission" date="2013-12" db="EMBL/GenBank/DDBJ databases">
        <authorList>
            <consortium name="DOE Joint Genome Institute"/>
            <person name="Eisen J."/>
            <person name="Huntemann M."/>
            <person name="Han J."/>
            <person name="Chen A."/>
            <person name="Kyrpides N."/>
            <person name="Mavromatis K."/>
            <person name="Markowitz V."/>
            <person name="Palaniappan K."/>
            <person name="Ivanova N."/>
            <person name="Schaumberg A."/>
            <person name="Pati A."/>
            <person name="Liolios K."/>
            <person name="Nordberg H.P."/>
            <person name="Cantor M.N."/>
            <person name="Hua S.X."/>
            <person name="Woyke T."/>
        </authorList>
    </citation>
    <scope>NUCLEOTIDE SEQUENCE [LARGE SCALE GENOMIC DNA]</scope>
    <source>
        <strain evidence="4">DSM 19437</strain>
    </source>
</reference>
<organism evidence="3 4">
    <name type="scientific">Niabella soli DSM 19437</name>
    <dbReference type="NCBI Taxonomy" id="929713"/>
    <lineage>
        <taxon>Bacteria</taxon>
        <taxon>Pseudomonadati</taxon>
        <taxon>Bacteroidota</taxon>
        <taxon>Chitinophagia</taxon>
        <taxon>Chitinophagales</taxon>
        <taxon>Chitinophagaceae</taxon>
        <taxon>Niabella</taxon>
    </lineage>
</organism>
<dbReference type="STRING" id="929713.NIASO_05900"/>
<dbReference type="RefSeq" id="WP_008582831.1">
    <property type="nucleotide sequence ID" value="NZ_CP007035.1"/>
</dbReference>
<dbReference type="AlphaFoldDB" id="W0EVJ3"/>
<gene>
    <name evidence="3" type="ORF">NIASO_05900</name>
</gene>
<evidence type="ECO:0000313" key="4">
    <source>
        <dbReference type="Proteomes" id="UP000003586"/>
    </source>
</evidence>
<dbReference type="InterPro" id="IPR010982">
    <property type="entry name" value="Lambda_DNA-bd_dom_sf"/>
</dbReference>
<keyword evidence="1" id="KW-0175">Coiled coil</keyword>
<keyword evidence="4" id="KW-1185">Reference proteome</keyword>
<evidence type="ECO:0000256" key="1">
    <source>
        <dbReference type="SAM" id="Coils"/>
    </source>
</evidence>